<dbReference type="EMBL" id="CP028858">
    <property type="protein sequence ID" value="AWB26780.1"/>
    <property type="molecule type" value="Genomic_DNA"/>
</dbReference>
<dbReference type="InterPro" id="IPR006977">
    <property type="entry name" value="Yip1_dom"/>
</dbReference>
<feature type="transmembrane region" description="Helical" evidence="5">
    <location>
        <begin position="222"/>
        <end position="242"/>
    </location>
</feature>
<evidence type="ECO:0000313" key="8">
    <source>
        <dbReference type="Proteomes" id="UP000244727"/>
    </source>
</evidence>
<dbReference type="Pfam" id="PF04893">
    <property type="entry name" value="Yip1"/>
    <property type="match status" value="1"/>
</dbReference>
<keyword evidence="8" id="KW-1185">Reference proteome</keyword>
<organism evidence="7 8">
    <name type="scientific">Halococcoides cellulosivorans</name>
    <dbReference type="NCBI Taxonomy" id="1679096"/>
    <lineage>
        <taxon>Archaea</taxon>
        <taxon>Methanobacteriati</taxon>
        <taxon>Methanobacteriota</taxon>
        <taxon>Stenosarchaea group</taxon>
        <taxon>Halobacteria</taxon>
        <taxon>Halobacteriales</taxon>
        <taxon>Haloarculaceae</taxon>
        <taxon>Halococcoides</taxon>
    </lineage>
</organism>
<sequence>MDRSEVVGWVLEPWRLVGADRPEELLWVAVVLVGVLSIVTAASVVAIGAAIAGTIDGPVPVDNPEHPPEWVCDGDSASAGDVWDCDAPETIDRDPQVIANEAVGGYVPFALAGPPLLWGLGTIVVFAGGRLAGGDPSGGGSAALAGWVSLGEFVRLAVALGALWYVLSGVTVSPDHPEAAIETYRTVLEPLRGPLGLVSLVVLAWQWAVLTRGLARDADISGGWAATVLGIPIGLIALFTFVP</sequence>
<evidence type="ECO:0000256" key="4">
    <source>
        <dbReference type="ARBA" id="ARBA00023136"/>
    </source>
</evidence>
<feature type="transmembrane region" description="Helical" evidence="5">
    <location>
        <begin position="191"/>
        <end position="210"/>
    </location>
</feature>
<comment type="subcellular location">
    <subcellularLocation>
        <location evidence="1">Membrane</location>
        <topology evidence="1">Multi-pass membrane protein</topology>
    </subcellularLocation>
</comment>
<gene>
    <name evidence="7" type="ORF">HARCEL1_03140</name>
</gene>
<keyword evidence="2 5" id="KW-0812">Transmembrane</keyword>
<dbReference type="KEGG" id="harc:HARCEL1_03140"/>
<evidence type="ECO:0000256" key="1">
    <source>
        <dbReference type="ARBA" id="ARBA00004141"/>
    </source>
</evidence>
<dbReference type="GeneID" id="36511469"/>
<dbReference type="GO" id="GO:0016020">
    <property type="term" value="C:membrane"/>
    <property type="evidence" value="ECO:0007669"/>
    <property type="project" value="UniProtKB-SubCell"/>
</dbReference>
<dbReference type="AlphaFoldDB" id="A0A2R4WZ21"/>
<keyword evidence="3 5" id="KW-1133">Transmembrane helix</keyword>
<name>A0A2R4WZ21_9EURY</name>
<feature type="domain" description="Yip1" evidence="6">
    <location>
        <begin position="19"/>
        <end position="241"/>
    </location>
</feature>
<evidence type="ECO:0000259" key="6">
    <source>
        <dbReference type="Pfam" id="PF04893"/>
    </source>
</evidence>
<dbReference type="Proteomes" id="UP000244727">
    <property type="component" value="Chromosome"/>
</dbReference>
<protein>
    <submittedName>
        <fullName evidence="7">YIP1 family protein</fullName>
    </submittedName>
</protein>
<evidence type="ECO:0000256" key="2">
    <source>
        <dbReference type="ARBA" id="ARBA00022692"/>
    </source>
</evidence>
<keyword evidence="4 5" id="KW-0472">Membrane</keyword>
<evidence type="ECO:0000256" key="3">
    <source>
        <dbReference type="ARBA" id="ARBA00022989"/>
    </source>
</evidence>
<evidence type="ECO:0000256" key="5">
    <source>
        <dbReference type="SAM" id="Phobius"/>
    </source>
</evidence>
<feature type="transmembrane region" description="Helical" evidence="5">
    <location>
        <begin position="144"/>
        <end position="167"/>
    </location>
</feature>
<accession>A0A2R4WZ21</accession>
<dbReference type="RefSeq" id="WP_108381149.1">
    <property type="nucleotide sequence ID" value="NZ_CP028858.1"/>
</dbReference>
<reference evidence="7 8" key="1">
    <citation type="submission" date="2018-04" db="EMBL/GenBank/DDBJ databases">
        <title>Halococcoides cellulosivorans gen. nov., sp. nov., an extremely halophilic cellulose-utilizing haloarchaeon from hypersaline lakes.</title>
        <authorList>
            <person name="Sorokin D.Y."/>
            <person name="Toshchakov S.V."/>
            <person name="Samarov N.I."/>
            <person name="Korzhenkov A."/>
            <person name="Kublanov I.V."/>
        </authorList>
    </citation>
    <scope>NUCLEOTIDE SEQUENCE [LARGE SCALE GENOMIC DNA]</scope>
    <source>
        <strain evidence="7 8">HArcel1</strain>
    </source>
</reference>
<feature type="transmembrane region" description="Helical" evidence="5">
    <location>
        <begin position="25"/>
        <end position="52"/>
    </location>
</feature>
<evidence type="ECO:0000313" key="7">
    <source>
        <dbReference type="EMBL" id="AWB26780.1"/>
    </source>
</evidence>
<proteinExistence type="predicted"/>